<dbReference type="InterPro" id="IPR020084">
    <property type="entry name" value="NUDIX_hydrolase_CS"/>
</dbReference>
<dbReference type="Pfam" id="PF00293">
    <property type="entry name" value="NUDIX"/>
    <property type="match status" value="1"/>
</dbReference>
<evidence type="ECO:0000256" key="1">
    <source>
        <dbReference type="ARBA" id="ARBA00022801"/>
    </source>
</evidence>
<keyword evidence="1" id="KW-0378">Hydrolase</keyword>
<evidence type="ECO:0000313" key="4">
    <source>
        <dbReference type="Proteomes" id="UP001500729"/>
    </source>
</evidence>
<comment type="caution">
    <text evidence="3">The sequence shown here is derived from an EMBL/GenBank/DDBJ whole genome shotgun (WGS) entry which is preliminary data.</text>
</comment>
<feature type="domain" description="Nudix hydrolase" evidence="2">
    <location>
        <begin position="5"/>
        <end position="114"/>
    </location>
</feature>
<protein>
    <recommendedName>
        <fullName evidence="2">Nudix hydrolase domain-containing protein</fullName>
    </recommendedName>
</protein>
<dbReference type="PROSITE" id="PS51462">
    <property type="entry name" value="NUDIX"/>
    <property type="match status" value="1"/>
</dbReference>
<sequence length="114" mass="12870">MRKRFQVVPSVYVLFRSGEHPGQVLLQLRRNTGYMDGHWAWGAAGHVEKGEPVTEAARREVAEELGIAVAPDDLVPLTVMHRTKRGRPIDERVDFFFEYRRWDAAAPARAGQGG</sequence>
<evidence type="ECO:0000259" key="2">
    <source>
        <dbReference type="PROSITE" id="PS51462"/>
    </source>
</evidence>
<dbReference type="SUPFAM" id="SSF55811">
    <property type="entry name" value="Nudix"/>
    <property type="match status" value="1"/>
</dbReference>
<keyword evidence="4" id="KW-1185">Reference proteome</keyword>
<dbReference type="PROSITE" id="PS00893">
    <property type="entry name" value="NUDIX_BOX"/>
    <property type="match status" value="1"/>
</dbReference>
<gene>
    <name evidence="3" type="ORF">GCM10009533_10910</name>
</gene>
<dbReference type="Gene3D" id="3.90.79.10">
    <property type="entry name" value="Nucleoside Triphosphate Pyrophosphohydrolase"/>
    <property type="match status" value="1"/>
</dbReference>
<name>A0ABN1C864_SACER</name>
<evidence type="ECO:0000313" key="3">
    <source>
        <dbReference type="EMBL" id="GAA0513827.1"/>
    </source>
</evidence>
<dbReference type="Proteomes" id="UP001500729">
    <property type="component" value="Unassembled WGS sequence"/>
</dbReference>
<dbReference type="InterPro" id="IPR015797">
    <property type="entry name" value="NUDIX_hydrolase-like_dom_sf"/>
</dbReference>
<dbReference type="EMBL" id="BAAAGS010000005">
    <property type="protein sequence ID" value="GAA0513827.1"/>
    <property type="molecule type" value="Genomic_DNA"/>
</dbReference>
<dbReference type="RefSeq" id="WP_009945623.1">
    <property type="nucleotide sequence ID" value="NZ_BAAAGS010000005.1"/>
</dbReference>
<proteinExistence type="predicted"/>
<dbReference type="InterPro" id="IPR000086">
    <property type="entry name" value="NUDIX_hydrolase_dom"/>
</dbReference>
<reference evidence="3 4" key="1">
    <citation type="journal article" date="2019" name="Int. J. Syst. Evol. Microbiol.">
        <title>The Global Catalogue of Microorganisms (GCM) 10K type strain sequencing project: providing services to taxonomists for standard genome sequencing and annotation.</title>
        <authorList>
            <consortium name="The Broad Institute Genomics Platform"/>
            <consortium name="The Broad Institute Genome Sequencing Center for Infectious Disease"/>
            <person name="Wu L."/>
            <person name="Ma J."/>
        </authorList>
    </citation>
    <scope>NUCLEOTIDE SEQUENCE [LARGE SCALE GENOMIC DNA]</scope>
    <source>
        <strain evidence="3 4">JCM 10303</strain>
    </source>
</reference>
<accession>A0ABN1C864</accession>
<organism evidence="3 4">
    <name type="scientific">Saccharopolyspora erythraea</name>
    <name type="common">Streptomyces erythraeus</name>
    <dbReference type="NCBI Taxonomy" id="1836"/>
    <lineage>
        <taxon>Bacteria</taxon>
        <taxon>Bacillati</taxon>
        <taxon>Actinomycetota</taxon>
        <taxon>Actinomycetes</taxon>
        <taxon>Pseudonocardiales</taxon>
        <taxon>Pseudonocardiaceae</taxon>
        <taxon>Saccharopolyspora</taxon>
    </lineage>
</organism>